<evidence type="ECO:0000313" key="2">
    <source>
        <dbReference type="Proteomes" id="UP001595833"/>
    </source>
</evidence>
<dbReference type="NCBIfam" id="NF041366">
    <property type="entry name" value="GntA_guanitoxin"/>
    <property type="match status" value="1"/>
</dbReference>
<sequence length="222" mass="24517">MRVEEPADDIGRQFATWVSGPGFTCLAARSALRRGTLTLRVYRDLTSAADDERLHADLVDFAAVIPDERTALAAFCAVFRAPGRGSEEAFERDLWDRLTALRRVDAREFAWAGDVSSDPGSPHFGFSVAGHPFFVAGLHPGASRISRRFAYPALVFNSHRQFRRLRETGAYAGFQRRIRALETALQGGVNPMLSEHGTASEAGQYSGRAVGPDWRCPFRSDD</sequence>
<organism evidence="1 2">
    <name type="scientific">Saccharothrix xinjiangensis</name>
    <dbReference type="NCBI Taxonomy" id="204798"/>
    <lineage>
        <taxon>Bacteria</taxon>
        <taxon>Bacillati</taxon>
        <taxon>Actinomycetota</taxon>
        <taxon>Actinomycetes</taxon>
        <taxon>Pseudonocardiales</taxon>
        <taxon>Pseudonocardiaceae</taxon>
        <taxon>Saccharothrix</taxon>
    </lineage>
</organism>
<accession>A0ABV9XZ66</accession>
<evidence type="ECO:0000313" key="1">
    <source>
        <dbReference type="EMBL" id="MFC5055688.1"/>
    </source>
</evidence>
<reference evidence="2" key="1">
    <citation type="journal article" date="2019" name="Int. J. Syst. Evol. Microbiol.">
        <title>The Global Catalogue of Microorganisms (GCM) 10K type strain sequencing project: providing services to taxonomists for standard genome sequencing and annotation.</title>
        <authorList>
            <consortium name="The Broad Institute Genomics Platform"/>
            <consortium name="The Broad Institute Genome Sequencing Center for Infectious Disease"/>
            <person name="Wu L."/>
            <person name="Ma J."/>
        </authorList>
    </citation>
    <scope>NUCLEOTIDE SEQUENCE [LARGE SCALE GENOMIC DNA]</scope>
    <source>
        <strain evidence="2">KCTC 12848</strain>
    </source>
</reference>
<keyword evidence="2" id="KW-1185">Reference proteome</keyword>
<name>A0ABV9XZ66_9PSEU</name>
<dbReference type="InterPro" id="IPR014988">
    <property type="entry name" value="Uncharacterised_YqcI/YcgG"/>
</dbReference>
<comment type="caution">
    <text evidence="1">The sequence shown here is derived from an EMBL/GenBank/DDBJ whole genome shotgun (WGS) entry which is preliminary data.</text>
</comment>
<dbReference type="RefSeq" id="WP_344040078.1">
    <property type="nucleotide sequence ID" value="NZ_BAAAKE010000020.1"/>
</dbReference>
<dbReference type="PANTHER" id="PTHR40045">
    <property type="entry name" value="YCGG FAMILY PROTEIN"/>
    <property type="match status" value="1"/>
</dbReference>
<protein>
    <submittedName>
        <fullName evidence="1">Guanitoxin biosynthesis heme-dependent pre-guanitoxin N-hydroxylase GntA</fullName>
    </submittedName>
</protein>
<dbReference type="EMBL" id="JBHSJB010000016">
    <property type="protein sequence ID" value="MFC5055688.1"/>
    <property type="molecule type" value="Genomic_DNA"/>
</dbReference>
<dbReference type="Pfam" id="PF08892">
    <property type="entry name" value="YqcI_YcgG"/>
    <property type="match status" value="1"/>
</dbReference>
<gene>
    <name evidence="1" type="primary">gntA</name>
    <name evidence="1" type="ORF">ACFPFM_18235</name>
</gene>
<dbReference type="PANTHER" id="PTHR40045:SF1">
    <property type="entry name" value="YQCI_YCGG FAMILY PROTEIN"/>
    <property type="match status" value="1"/>
</dbReference>
<proteinExistence type="predicted"/>
<dbReference type="Proteomes" id="UP001595833">
    <property type="component" value="Unassembled WGS sequence"/>
</dbReference>